<evidence type="ECO:0000313" key="1">
    <source>
        <dbReference type="EMBL" id="AVK09099.1"/>
    </source>
</evidence>
<dbReference type="Proteomes" id="UP000238390">
    <property type="component" value="Chromosome"/>
</dbReference>
<sequence>MTAARPRAAVAFATQPASGTVRRRNPGYVCLFNPLCAP</sequence>
<dbReference type="AlphaFoldDB" id="A0A2R3J4I5"/>
<proteinExistence type="predicted"/>
<protein>
    <submittedName>
        <fullName evidence="1">Uncharacterized protein</fullName>
    </submittedName>
</protein>
<gene>
    <name evidence="1" type="ORF">CSB93_5893</name>
</gene>
<keyword evidence="2" id="KW-1185">Reference proteome</keyword>
<name>A0A2R3J4I5_9PSED</name>
<dbReference type="EMBL" id="CP027169">
    <property type="protein sequence ID" value="AVK09099.1"/>
    <property type="molecule type" value="Genomic_DNA"/>
</dbReference>
<reference evidence="1 2" key="1">
    <citation type="submission" date="2018-02" db="EMBL/GenBank/DDBJ databases">
        <title>FDA/CDC Antimicrobial Resistant Isolate Bank Genome Sequencing.</title>
        <authorList>
            <person name="Benahmed F.H."/>
            <person name="Lutgring J.D."/>
            <person name="Yoo B."/>
            <person name="Machado M."/>
            <person name="Brown A."/>
            <person name="McAllister G."/>
            <person name="Perry A."/>
            <person name="Halpin A.L."/>
            <person name="Vavikolanu K."/>
            <person name="Ott S."/>
            <person name="Zhao X."/>
            <person name="Tallon L.J."/>
            <person name="Sadzewicz L."/>
            <person name="Aluvathingal J."/>
            <person name="Nadendla S."/>
            <person name="Voskania-kordi A."/>
            <person name="Simonyan V."/>
            <person name="Patel J."/>
            <person name="Shawar R.M."/>
        </authorList>
    </citation>
    <scope>NUCLEOTIDE SEQUENCE [LARGE SCALE GENOMIC DNA]</scope>
    <source>
        <strain evidence="1 2">AR_0356</strain>
    </source>
</reference>
<accession>A0A2R3J4I5</accession>
<organism evidence="1 2">
    <name type="scientific">Pseudomonas paraeruginosa</name>
    <dbReference type="NCBI Taxonomy" id="2994495"/>
    <lineage>
        <taxon>Bacteria</taxon>
        <taxon>Pseudomonadati</taxon>
        <taxon>Pseudomonadota</taxon>
        <taxon>Gammaproteobacteria</taxon>
        <taxon>Pseudomonadales</taxon>
        <taxon>Pseudomonadaceae</taxon>
        <taxon>Pseudomonas</taxon>
    </lineage>
</organism>
<evidence type="ECO:0000313" key="2">
    <source>
        <dbReference type="Proteomes" id="UP000238390"/>
    </source>
</evidence>